<dbReference type="EMBL" id="CP113088">
    <property type="protein sequence ID" value="WAC02854.1"/>
    <property type="molecule type" value="Genomic_DNA"/>
</dbReference>
<keyword evidence="2" id="KW-1185">Reference proteome</keyword>
<dbReference type="Proteomes" id="UP001164705">
    <property type="component" value="Chromosome"/>
</dbReference>
<organism evidence="1 2">
    <name type="scientific">Lacinutrix neustonica</name>
    <dbReference type="NCBI Taxonomy" id="2980107"/>
    <lineage>
        <taxon>Bacteria</taxon>
        <taxon>Pseudomonadati</taxon>
        <taxon>Bacteroidota</taxon>
        <taxon>Flavobacteriia</taxon>
        <taxon>Flavobacteriales</taxon>
        <taxon>Flavobacteriaceae</taxon>
        <taxon>Lacinutrix</taxon>
    </lineage>
</organism>
<dbReference type="SUPFAM" id="SSF82171">
    <property type="entry name" value="DPP6 N-terminal domain-like"/>
    <property type="match status" value="1"/>
</dbReference>
<gene>
    <name evidence="1" type="ORF">N7U66_04260</name>
</gene>
<dbReference type="KEGG" id="lnu:N7U66_04260"/>
<proteinExistence type="predicted"/>
<dbReference type="InterPro" id="IPR011659">
    <property type="entry name" value="WD40"/>
</dbReference>
<evidence type="ECO:0000313" key="1">
    <source>
        <dbReference type="EMBL" id="WAC02854.1"/>
    </source>
</evidence>
<reference evidence="1" key="1">
    <citation type="submission" date="2022-11" db="EMBL/GenBank/DDBJ databases">
        <title>Lacinutrix neustonica HL-RS19T sp. nov., isolated from the surface microlayer sample of brackish Lake Shihwa.</title>
        <authorList>
            <person name="Choi J.Y."/>
            <person name="Hwang C.Y."/>
        </authorList>
    </citation>
    <scope>NUCLEOTIDE SEQUENCE</scope>
    <source>
        <strain evidence="1">HL-RS19</strain>
    </source>
</reference>
<protein>
    <submittedName>
        <fullName evidence="1">Uncharacterized protein</fullName>
    </submittedName>
</protein>
<sequence>MLYFASSRVNDTITDPKKLYQWNKEPFLDIHQAKVNLVDEKKIVNEVESLSFKKVNSKLHEASVAISNDGKTLYFTRDNFNRKNKAAYDDEGTSNLRIYQATLNKGEWTNITDLPFNADTFSNGSPALSPDGKTLYFVSDRPESIGQTDIFKVSINNDGTYGSPINLGRDINTEGRENFPFIAKDSTLYFSSDAHLNLGLLDIFESNILKIKANDTTPIYLKNLGAPYNSGFDDFGFFIDSDTNMGYFSSNREGGKGSDDIYAFGKYDCKQSITGITKDKISLEPLPEVTVKLMDESRQNY</sequence>
<dbReference type="Gene3D" id="2.120.10.30">
    <property type="entry name" value="TolB, C-terminal domain"/>
    <property type="match status" value="1"/>
</dbReference>
<dbReference type="AlphaFoldDB" id="A0A9E8SF02"/>
<dbReference type="Pfam" id="PF07676">
    <property type="entry name" value="PD40"/>
    <property type="match status" value="4"/>
</dbReference>
<dbReference type="InterPro" id="IPR011042">
    <property type="entry name" value="6-blade_b-propeller_TolB-like"/>
</dbReference>
<evidence type="ECO:0000313" key="2">
    <source>
        <dbReference type="Proteomes" id="UP001164705"/>
    </source>
</evidence>
<dbReference type="RefSeq" id="WP_267677454.1">
    <property type="nucleotide sequence ID" value="NZ_CP113088.1"/>
</dbReference>
<accession>A0A9E8SF02</accession>
<name>A0A9E8SF02_9FLAO</name>